<dbReference type="Gene3D" id="3.30.200.20">
    <property type="entry name" value="Phosphorylase Kinase, domain 1"/>
    <property type="match status" value="1"/>
</dbReference>
<dbReference type="GO" id="GO:0031267">
    <property type="term" value="F:small GTPase binding"/>
    <property type="evidence" value="ECO:0007669"/>
    <property type="project" value="InterPro"/>
</dbReference>
<dbReference type="FunFam" id="1.20.5.730:FF:000001">
    <property type="entry name" value="rho-associated protein kinase 2"/>
    <property type="match status" value="1"/>
</dbReference>
<dbReference type="GO" id="GO:0005634">
    <property type="term" value="C:nucleus"/>
    <property type="evidence" value="ECO:0007669"/>
    <property type="project" value="UniProtKB-SubCell"/>
</dbReference>
<evidence type="ECO:0000256" key="25">
    <source>
        <dbReference type="ARBA" id="ARBA00030038"/>
    </source>
</evidence>
<evidence type="ECO:0000256" key="23">
    <source>
        <dbReference type="ARBA" id="ARBA00023212"/>
    </source>
</evidence>
<feature type="domain" description="AGC-kinase C-terminal" evidence="35">
    <location>
        <begin position="340"/>
        <end position="410"/>
    </location>
</feature>
<dbReference type="PROSITE" id="PS00108">
    <property type="entry name" value="PROTEIN_KINASE_ST"/>
    <property type="match status" value="1"/>
</dbReference>
<dbReference type="CDD" id="cd22250">
    <property type="entry name" value="ROCK_SBD"/>
    <property type="match status" value="1"/>
</dbReference>
<feature type="compositionally biased region" description="Pro residues" evidence="33">
    <location>
        <begin position="1319"/>
        <end position="1336"/>
    </location>
</feature>
<evidence type="ECO:0000256" key="17">
    <source>
        <dbReference type="ARBA" id="ARBA00022833"/>
    </source>
</evidence>
<evidence type="ECO:0000313" key="38">
    <source>
        <dbReference type="RefSeq" id="XP_010781931.1"/>
    </source>
</evidence>
<evidence type="ECO:0000256" key="26">
    <source>
        <dbReference type="ARBA" id="ARBA00031784"/>
    </source>
</evidence>
<dbReference type="EC" id="2.7.11.1" evidence="6"/>
<dbReference type="GO" id="GO:0006939">
    <property type="term" value="P:smooth muscle contraction"/>
    <property type="evidence" value="ECO:0007669"/>
    <property type="project" value="InterPro"/>
</dbReference>
<keyword evidence="15" id="KW-0863">Zinc-finger</keyword>
<evidence type="ECO:0000256" key="29">
    <source>
        <dbReference type="ARBA" id="ARBA00048679"/>
    </source>
</evidence>
<dbReference type="GO" id="GO:0005886">
    <property type="term" value="C:plasma membrane"/>
    <property type="evidence" value="ECO:0007669"/>
    <property type="project" value="UniProtKB-SubCell"/>
</dbReference>
<comment type="subcellular location">
    <subcellularLocation>
        <location evidence="3">Cell membrane</location>
        <topology evidence="3">Peripheral membrane protein</topology>
    </subcellularLocation>
    <subcellularLocation>
        <location evidence="4">Cytoplasm</location>
        <location evidence="4">Cytoskeleton</location>
    </subcellularLocation>
    <subcellularLocation>
        <location evidence="2">Nucleus</location>
    </subcellularLocation>
</comment>
<keyword evidence="17" id="KW-0862">Zinc</keyword>
<dbReference type="GO" id="GO:1901888">
    <property type="term" value="P:regulation of cell junction assembly"/>
    <property type="evidence" value="ECO:0007669"/>
    <property type="project" value="TreeGrafter"/>
</dbReference>
<dbReference type="SUPFAM" id="SSF56112">
    <property type="entry name" value="Protein kinase-like (PK-like)"/>
    <property type="match status" value="1"/>
</dbReference>
<evidence type="ECO:0000256" key="31">
    <source>
        <dbReference type="PROSITE-ProRule" id="PRU10141"/>
    </source>
</evidence>
<evidence type="ECO:0000256" key="24">
    <source>
        <dbReference type="ARBA" id="ARBA00023242"/>
    </source>
</evidence>
<evidence type="ECO:0000256" key="20">
    <source>
        <dbReference type="ARBA" id="ARBA00023054"/>
    </source>
</evidence>
<dbReference type="RefSeq" id="XP_010781931.1">
    <property type="nucleotide sequence ID" value="XM_010783629.1"/>
</dbReference>
<evidence type="ECO:0000256" key="21">
    <source>
        <dbReference type="ARBA" id="ARBA00023108"/>
    </source>
</evidence>
<keyword evidence="37" id="KW-1185">Reference proteome</keyword>
<feature type="domain" description="Protein kinase" evidence="34">
    <location>
        <begin position="77"/>
        <end position="339"/>
    </location>
</feature>
<dbReference type="Gene3D" id="1.20.5.730">
    <property type="entry name" value="Single helix bin"/>
    <property type="match status" value="1"/>
</dbReference>
<dbReference type="FunFam" id="3.30.200.20:FF:000072">
    <property type="entry name" value="Rho-associated protein kinase 2"/>
    <property type="match status" value="1"/>
</dbReference>
<keyword evidence="21" id="KW-0090">Biological rhythms</keyword>
<comment type="catalytic activity">
    <reaction evidence="28">
        <text>L-threonyl-[protein] + ATP = O-phospho-L-threonyl-[protein] + ADP + H(+)</text>
        <dbReference type="Rhea" id="RHEA:46608"/>
        <dbReference type="Rhea" id="RHEA-COMP:11060"/>
        <dbReference type="Rhea" id="RHEA-COMP:11605"/>
        <dbReference type="ChEBI" id="CHEBI:15378"/>
        <dbReference type="ChEBI" id="CHEBI:30013"/>
        <dbReference type="ChEBI" id="CHEBI:30616"/>
        <dbReference type="ChEBI" id="CHEBI:61977"/>
        <dbReference type="ChEBI" id="CHEBI:456216"/>
        <dbReference type="EC" id="2.7.11.1"/>
    </reaction>
</comment>
<dbReference type="InterPro" id="IPR017441">
    <property type="entry name" value="Protein_kinase_ATP_BS"/>
</dbReference>
<reference evidence="38" key="1">
    <citation type="submission" date="2025-08" db="UniProtKB">
        <authorList>
            <consortium name="RefSeq"/>
        </authorList>
    </citation>
    <scope>IDENTIFICATION</scope>
    <source>
        <tissue evidence="38">Muscle</tissue>
    </source>
</reference>
<evidence type="ECO:0000256" key="12">
    <source>
        <dbReference type="ARBA" id="ARBA00022679"/>
    </source>
</evidence>
<dbReference type="CDD" id="cd05596">
    <property type="entry name" value="STKc_ROCK"/>
    <property type="match status" value="1"/>
</dbReference>
<dbReference type="Pfam" id="PF08912">
    <property type="entry name" value="Rho_Binding"/>
    <property type="match status" value="1"/>
</dbReference>
<dbReference type="InterPro" id="IPR000961">
    <property type="entry name" value="AGC-kinase_C"/>
</dbReference>
<dbReference type="PROSITE" id="PS51285">
    <property type="entry name" value="AGC_KINASE_CTER"/>
    <property type="match status" value="1"/>
</dbReference>
<dbReference type="GO" id="GO:0010825">
    <property type="term" value="P:positive regulation of centrosome duplication"/>
    <property type="evidence" value="ECO:0007669"/>
    <property type="project" value="InterPro"/>
</dbReference>
<feature type="domain" description="RhoBD" evidence="36">
    <location>
        <begin position="972"/>
        <end position="1040"/>
    </location>
</feature>
<dbReference type="SMART" id="SM00133">
    <property type="entry name" value="S_TK_X"/>
    <property type="match status" value="1"/>
</dbReference>
<dbReference type="PANTHER" id="PTHR22988">
    <property type="entry name" value="MYOTONIC DYSTROPHY S/T KINASE-RELATED"/>
    <property type="match status" value="1"/>
</dbReference>
<dbReference type="OrthoDB" id="3638488at2759"/>
<dbReference type="SMART" id="SM00220">
    <property type="entry name" value="S_TKc"/>
    <property type="match status" value="1"/>
</dbReference>
<dbReference type="PROSITE" id="PS50011">
    <property type="entry name" value="PROTEIN_KINASE_DOM"/>
    <property type="match status" value="1"/>
</dbReference>
<dbReference type="PROSITE" id="PS00107">
    <property type="entry name" value="PROTEIN_KINASE_ATP"/>
    <property type="match status" value="1"/>
</dbReference>
<evidence type="ECO:0000256" key="16">
    <source>
        <dbReference type="ARBA" id="ARBA00022777"/>
    </source>
</evidence>
<dbReference type="GO" id="GO:0030866">
    <property type="term" value="P:cortical actin cytoskeleton organization"/>
    <property type="evidence" value="ECO:0007669"/>
    <property type="project" value="TreeGrafter"/>
</dbReference>
<evidence type="ECO:0000256" key="15">
    <source>
        <dbReference type="ARBA" id="ARBA00022771"/>
    </source>
</evidence>
<dbReference type="InterPro" id="IPR015008">
    <property type="entry name" value="ROCK_Rho-bd_dom"/>
</dbReference>
<evidence type="ECO:0000256" key="32">
    <source>
        <dbReference type="SAM" id="Coils"/>
    </source>
</evidence>
<dbReference type="GO" id="GO:0048511">
    <property type="term" value="P:rhythmic process"/>
    <property type="evidence" value="ECO:0007669"/>
    <property type="project" value="UniProtKB-KW"/>
</dbReference>
<dbReference type="SUPFAM" id="SSF103652">
    <property type="entry name" value="G protein-binding domain"/>
    <property type="match status" value="1"/>
</dbReference>
<dbReference type="InterPro" id="IPR000719">
    <property type="entry name" value="Prot_kinase_dom"/>
</dbReference>
<keyword evidence="14 31" id="KW-0547">Nucleotide-binding</keyword>
<evidence type="ECO:0000256" key="14">
    <source>
        <dbReference type="ARBA" id="ARBA00022741"/>
    </source>
</evidence>
<evidence type="ECO:0000256" key="13">
    <source>
        <dbReference type="ARBA" id="ARBA00022723"/>
    </source>
</evidence>
<evidence type="ECO:0000256" key="9">
    <source>
        <dbReference type="ARBA" id="ARBA00022490"/>
    </source>
</evidence>
<dbReference type="GO" id="GO:0031032">
    <property type="term" value="P:actomyosin structure organization"/>
    <property type="evidence" value="ECO:0007669"/>
    <property type="project" value="TreeGrafter"/>
</dbReference>
<feature type="coiled-coil region" evidence="32">
    <location>
        <begin position="53"/>
        <end position="80"/>
    </location>
</feature>
<dbReference type="GO" id="GO:0032956">
    <property type="term" value="P:regulation of actin cytoskeleton organization"/>
    <property type="evidence" value="ECO:0007669"/>
    <property type="project" value="InterPro"/>
</dbReference>
<keyword evidence="11" id="KW-0597">Phosphoprotein</keyword>
<evidence type="ECO:0000256" key="11">
    <source>
        <dbReference type="ARBA" id="ARBA00022553"/>
    </source>
</evidence>
<dbReference type="InterPro" id="IPR017892">
    <property type="entry name" value="Pkinase_C"/>
</dbReference>
<evidence type="ECO:0000256" key="1">
    <source>
        <dbReference type="ARBA" id="ARBA00001946"/>
    </source>
</evidence>
<name>A0A6I9P6J1_9TELE</name>
<evidence type="ECO:0000256" key="10">
    <source>
        <dbReference type="ARBA" id="ARBA00022527"/>
    </source>
</evidence>
<dbReference type="PROSITE" id="PS51859">
    <property type="entry name" value="RHO_BD"/>
    <property type="match status" value="1"/>
</dbReference>
<evidence type="ECO:0000256" key="30">
    <source>
        <dbReference type="PROSITE-ProRule" id="PRU01206"/>
    </source>
</evidence>
<feature type="coiled-coil region" evidence="32">
    <location>
        <begin position="428"/>
        <end position="858"/>
    </location>
</feature>
<evidence type="ECO:0000259" key="36">
    <source>
        <dbReference type="PROSITE" id="PS51859"/>
    </source>
</evidence>
<keyword evidence="10" id="KW-0723">Serine/threonine-protein kinase</keyword>
<evidence type="ECO:0000256" key="22">
    <source>
        <dbReference type="ARBA" id="ARBA00023136"/>
    </source>
</evidence>
<evidence type="ECO:0000256" key="8">
    <source>
        <dbReference type="ARBA" id="ARBA00022475"/>
    </source>
</evidence>
<sequence>MLGAEGRLESRLEKLESLMRDPQSGLNLETLLDSMNALAHDLNYPALRKNKNIEAFLSRYEKAASQLRELQVKLEDFDKVKLIGKGAYGEVRLVRHKASRKVYAMKQLNKFEMIKRSDSAFFWEERHIMAYSNSPWVVQLFCAFQDDRHLYMVMEFMPGGDLVTLTMNYDIPEKWAIFYTAEVVLALDAIHSMGFIHRDVKPDNMLLDQHGHLKLADFGTCMKMDSTGMVHCDTAVGTPDYISPEVLQSQGGHGHYGRECDWWSVGIVIYELLVGDTPFYTESLIGTYGKIMNHKNSLVFPEDKDMSQGARDLICAFLTDREVRLGRTGVDEIKCHPFFKNDQWTFDNIRETVAPVVPELSGDIDTSNFDEVEVDKKDVETFPPPKAFVGNQLPFIGFTYFKEDQLLKVNNNCSVEDSEESKENSEEKDHCSDSKKELLKKLHELEEQVYNEMQAKDELENKCKNANNRLDKLVEELDKEMSSRQKVEASLRQLEREQALLQHQSAENLRKVDMEADRKRSLENELNLLRDQLEDLRKKNQNSQIFNEKNIELQRQLEEANAMLLAEQEAAARLKKSQAEAQKQAQCLELSLREMQEKCSRLENSKQELEKQLRGLQAELEEERRGRSIGTETITDLQGRISGLEEEVKEVKSSVSKVHTEKKQLHDKLNDLEKEKSNQEIDLTFNLKSLQQSLEQEEAEHKATKSKLADKDNIYESIEEAKCEALKEMECTLQEERSLKLQVEARLLQQEKAHSMLDCDYKQAQQKLNEMQAQKDKLSQEVKSLSLRLEEEIHKRSMTQSDLKMQNQQVSVLSSSEKQLKQELNHLLEMKHIMEKQIQELRRERQEAGGQLKELKDQLESEQYFTTLYKTQIRELKDECSERSKLYKEAHLQLGQYQEERSSMSAQLESSLTKADSEQLARSFAEEQYSDLEKEKIMKELEIKDMMARNKLDLGDKEATISSLEESNRTLTVDVANLASEKEELNNQLKDMQQQLQKAMEEEKQMNSHKLSFEKLLQNERTLKIQAINKLTEVMNRRESGRGGQRTIDTEVHRKEKLNRKLQQELRTEKEKLNSTVIKYQREMTDMQAVHLQQELRTEKEKLNSTVIKYQREMTDMQAVIFVALGVAATALEGRRGFKNIPKGPGADLTAGREVVESEDELMALVRDEGGAIHKRPRIHCHLLITFELPCSVTFRFSLRGLFVGEGQGTGALLRPPAIFFFILRVVATADAGGVQRVNAEGSDLTPELLDVAVFAVQHHLTNMFFSSAVNYDISTAKELLLLTGSQEEQQRWVAHLLKRIPRKHPTMSPPTATQNNHPDPPPRLSPRNSPRPSPKVSPRLSAHRGAIKIQPGRQQPSSGKPRLLEFGLRDWSWPLDDDDDDDDMFF</sequence>
<feature type="region of interest" description="Disordered" evidence="33">
    <location>
        <begin position="1304"/>
        <end position="1364"/>
    </location>
</feature>
<keyword evidence="24" id="KW-0539">Nucleus</keyword>
<dbReference type="Gene3D" id="1.10.510.10">
    <property type="entry name" value="Transferase(Phosphotransferase) domain 1"/>
    <property type="match status" value="1"/>
</dbReference>
<evidence type="ECO:0000313" key="37">
    <source>
        <dbReference type="Proteomes" id="UP000504611"/>
    </source>
</evidence>
<dbReference type="InterPro" id="IPR011009">
    <property type="entry name" value="Kinase-like_dom_sf"/>
</dbReference>
<dbReference type="PANTHER" id="PTHR22988:SF28">
    <property type="entry name" value="RHO-ASSOCIATED PROTEIN KINASE 2"/>
    <property type="match status" value="1"/>
</dbReference>
<dbReference type="Pfam" id="PF00069">
    <property type="entry name" value="Pkinase"/>
    <property type="match status" value="1"/>
</dbReference>
<keyword evidence="13" id="KW-0479">Metal-binding</keyword>
<dbReference type="InterPro" id="IPR008271">
    <property type="entry name" value="Ser/Thr_kinase_AS"/>
</dbReference>
<dbReference type="GO" id="GO:0007266">
    <property type="term" value="P:Rho protein signal transduction"/>
    <property type="evidence" value="ECO:0007669"/>
    <property type="project" value="UniProtKB-UniRule"/>
</dbReference>
<comment type="cofactor">
    <cofactor evidence="1">
        <name>Mg(2+)</name>
        <dbReference type="ChEBI" id="CHEBI:18420"/>
    </cofactor>
</comment>
<dbReference type="Pfam" id="PF00433">
    <property type="entry name" value="Pkinase_C"/>
    <property type="match status" value="1"/>
</dbReference>
<evidence type="ECO:0000256" key="2">
    <source>
        <dbReference type="ARBA" id="ARBA00004123"/>
    </source>
</evidence>
<keyword evidence="18 31" id="KW-0067">ATP-binding</keyword>
<dbReference type="FunFam" id="1.20.5.340:FF:000016">
    <property type="entry name" value="Rho-associated protein kinase 2"/>
    <property type="match status" value="1"/>
</dbReference>
<evidence type="ECO:0000256" key="4">
    <source>
        <dbReference type="ARBA" id="ARBA00004245"/>
    </source>
</evidence>
<dbReference type="InterPro" id="IPR050839">
    <property type="entry name" value="Rho-assoc_Ser/Thr_Kinase"/>
</dbReference>
<feature type="coiled-coil region" evidence="32">
    <location>
        <begin position="1052"/>
        <end position="1113"/>
    </location>
</feature>
<dbReference type="GO" id="GO:0072518">
    <property type="term" value="F:Rho-dependent protein serine/threonine kinase activity"/>
    <property type="evidence" value="ECO:0007669"/>
    <property type="project" value="TreeGrafter"/>
</dbReference>
<keyword evidence="22" id="KW-0472">Membrane</keyword>
<keyword evidence="20 30" id="KW-0175">Coiled coil</keyword>
<dbReference type="Proteomes" id="UP000504611">
    <property type="component" value="Unplaced"/>
</dbReference>
<comment type="similarity">
    <text evidence="5">Belongs to the protein kinase superfamily. AGC Ser/Thr protein kinase family.</text>
</comment>
<evidence type="ECO:0000259" key="35">
    <source>
        <dbReference type="PROSITE" id="PS51285"/>
    </source>
</evidence>
<keyword evidence="19" id="KW-0460">Magnesium</keyword>
<evidence type="ECO:0000256" key="7">
    <source>
        <dbReference type="ARBA" id="ARBA00014021"/>
    </source>
</evidence>
<evidence type="ECO:0000256" key="5">
    <source>
        <dbReference type="ARBA" id="ARBA00009903"/>
    </source>
</evidence>
<evidence type="ECO:0000256" key="6">
    <source>
        <dbReference type="ARBA" id="ARBA00012513"/>
    </source>
</evidence>
<comment type="catalytic activity">
    <reaction evidence="29">
        <text>L-seryl-[protein] + ATP = O-phospho-L-seryl-[protein] + ADP + H(+)</text>
        <dbReference type="Rhea" id="RHEA:17989"/>
        <dbReference type="Rhea" id="RHEA-COMP:9863"/>
        <dbReference type="Rhea" id="RHEA-COMP:11604"/>
        <dbReference type="ChEBI" id="CHEBI:15378"/>
        <dbReference type="ChEBI" id="CHEBI:29999"/>
        <dbReference type="ChEBI" id="CHEBI:30616"/>
        <dbReference type="ChEBI" id="CHEBI:83421"/>
        <dbReference type="ChEBI" id="CHEBI:456216"/>
        <dbReference type="EC" id="2.7.11.1"/>
    </reaction>
</comment>
<proteinExistence type="inferred from homology"/>
<feature type="coiled-coil region" evidence="32">
    <location>
        <begin position="915"/>
        <end position="1009"/>
    </location>
</feature>
<gene>
    <name evidence="38" type="primary">LOC104956174</name>
</gene>
<dbReference type="FunFam" id="3.30.200.20:FF:001759">
    <property type="entry name" value="Rho-associated, coiled-coil-containing protein kinase 2b"/>
    <property type="match status" value="1"/>
</dbReference>
<dbReference type="GO" id="GO:0048598">
    <property type="term" value="P:embryonic morphogenesis"/>
    <property type="evidence" value="ECO:0007669"/>
    <property type="project" value="TreeGrafter"/>
</dbReference>
<dbReference type="GO" id="GO:0008270">
    <property type="term" value="F:zinc ion binding"/>
    <property type="evidence" value="ECO:0007669"/>
    <property type="project" value="UniProtKB-KW"/>
</dbReference>
<protein>
    <recommendedName>
        <fullName evidence="7">Rho-associated protein kinase 2</fullName>
        <ecNumber evidence="6">2.7.11.1</ecNumber>
    </recommendedName>
    <alternativeName>
        <fullName evidence="26">Rho-associated, coiled-coil-containing protein kinase 2</fullName>
    </alternativeName>
    <alternativeName>
        <fullName evidence="27">Rho-associated, coiled-coil-containing protein kinase II</fullName>
    </alternativeName>
    <alternativeName>
        <fullName evidence="25">p164 ROCK-2</fullName>
    </alternativeName>
</protein>
<evidence type="ECO:0000256" key="27">
    <source>
        <dbReference type="ARBA" id="ARBA00032261"/>
    </source>
</evidence>
<evidence type="ECO:0000256" key="18">
    <source>
        <dbReference type="ARBA" id="ARBA00022840"/>
    </source>
</evidence>
<evidence type="ECO:0000256" key="19">
    <source>
        <dbReference type="ARBA" id="ARBA00022842"/>
    </source>
</evidence>
<evidence type="ECO:0000259" key="34">
    <source>
        <dbReference type="PROSITE" id="PS50011"/>
    </source>
</evidence>
<keyword evidence="16" id="KW-0418">Kinase</keyword>
<keyword evidence="23" id="KW-0206">Cytoskeleton</keyword>
<feature type="binding site" evidence="31">
    <location>
        <position position="106"/>
    </location>
    <ligand>
        <name>ATP</name>
        <dbReference type="ChEBI" id="CHEBI:30616"/>
    </ligand>
</feature>
<dbReference type="GO" id="GO:0000281">
    <property type="term" value="P:mitotic cytokinesis"/>
    <property type="evidence" value="ECO:0007669"/>
    <property type="project" value="TreeGrafter"/>
</dbReference>
<dbReference type="GO" id="GO:0005524">
    <property type="term" value="F:ATP binding"/>
    <property type="evidence" value="ECO:0007669"/>
    <property type="project" value="UniProtKB-UniRule"/>
</dbReference>
<evidence type="ECO:0000256" key="3">
    <source>
        <dbReference type="ARBA" id="ARBA00004202"/>
    </source>
</evidence>
<evidence type="ECO:0000256" key="28">
    <source>
        <dbReference type="ARBA" id="ARBA00047899"/>
    </source>
</evidence>
<dbReference type="InterPro" id="IPR037311">
    <property type="entry name" value="ROCK2_HR1"/>
</dbReference>
<evidence type="ECO:0000256" key="33">
    <source>
        <dbReference type="SAM" id="MobiDB-lite"/>
    </source>
</evidence>
<dbReference type="GO" id="GO:0005737">
    <property type="term" value="C:cytoplasm"/>
    <property type="evidence" value="ECO:0007669"/>
    <property type="project" value="TreeGrafter"/>
</dbReference>
<dbReference type="GO" id="GO:0005813">
    <property type="term" value="C:centrosome"/>
    <property type="evidence" value="ECO:0007669"/>
    <property type="project" value="TreeGrafter"/>
</dbReference>
<dbReference type="CDD" id="cd11638">
    <property type="entry name" value="HR1_ROCK2"/>
    <property type="match status" value="1"/>
</dbReference>
<dbReference type="GeneID" id="104956174"/>
<keyword evidence="12" id="KW-0808">Transferase</keyword>
<keyword evidence="9" id="KW-0963">Cytoplasm</keyword>
<accession>A0A6I9P6J1</accession>
<organism evidence="37 38">
    <name type="scientific">Notothenia coriiceps</name>
    <name type="common">black rockcod</name>
    <dbReference type="NCBI Taxonomy" id="8208"/>
    <lineage>
        <taxon>Eukaryota</taxon>
        <taxon>Metazoa</taxon>
        <taxon>Chordata</taxon>
        <taxon>Craniata</taxon>
        <taxon>Vertebrata</taxon>
        <taxon>Euteleostomi</taxon>
        <taxon>Actinopterygii</taxon>
        <taxon>Neopterygii</taxon>
        <taxon>Teleostei</taxon>
        <taxon>Neoteleostei</taxon>
        <taxon>Acanthomorphata</taxon>
        <taxon>Eupercaria</taxon>
        <taxon>Perciformes</taxon>
        <taxon>Notothenioidei</taxon>
        <taxon>Nototheniidae</taxon>
        <taxon>Notothenia</taxon>
    </lineage>
</organism>
<dbReference type="Gene3D" id="1.20.5.340">
    <property type="match status" value="1"/>
</dbReference>
<dbReference type="FunFam" id="1.10.510.10:FF:000047">
    <property type="entry name" value="Rho-associated protein kinase 1"/>
    <property type="match status" value="1"/>
</dbReference>
<dbReference type="KEGG" id="ncc:104956174"/>
<keyword evidence="8" id="KW-1003">Cell membrane</keyword>